<evidence type="ECO:0000313" key="2">
    <source>
        <dbReference type="Proteomes" id="UP001055811"/>
    </source>
</evidence>
<accession>A0ACB9EZ74</accession>
<dbReference type="EMBL" id="CM042011">
    <property type="protein sequence ID" value="KAI3763933.1"/>
    <property type="molecule type" value="Genomic_DNA"/>
</dbReference>
<name>A0ACB9EZ74_CICIN</name>
<dbReference type="Proteomes" id="UP001055811">
    <property type="component" value="Linkage Group LG03"/>
</dbReference>
<reference evidence="1 2" key="2">
    <citation type="journal article" date="2022" name="Mol. Ecol. Resour.">
        <title>The genomes of chicory, endive, great burdock and yacon provide insights into Asteraceae paleo-polyploidization history and plant inulin production.</title>
        <authorList>
            <person name="Fan W."/>
            <person name="Wang S."/>
            <person name="Wang H."/>
            <person name="Wang A."/>
            <person name="Jiang F."/>
            <person name="Liu H."/>
            <person name="Zhao H."/>
            <person name="Xu D."/>
            <person name="Zhang Y."/>
        </authorList>
    </citation>
    <scope>NUCLEOTIDE SEQUENCE [LARGE SCALE GENOMIC DNA]</scope>
    <source>
        <strain evidence="2">cv. Punajuju</strain>
        <tissue evidence="1">Leaves</tissue>
    </source>
</reference>
<organism evidence="1 2">
    <name type="scientific">Cichorium intybus</name>
    <name type="common">Chicory</name>
    <dbReference type="NCBI Taxonomy" id="13427"/>
    <lineage>
        <taxon>Eukaryota</taxon>
        <taxon>Viridiplantae</taxon>
        <taxon>Streptophyta</taxon>
        <taxon>Embryophyta</taxon>
        <taxon>Tracheophyta</taxon>
        <taxon>Spermatophyta</taxon>
        <taxon>Magnoliopsida</taxon>
        <taxon>eudicotyledons</taxon>
        <taxon>Gunneridae</taxon>
        <taxon>Pentapetalae</taxon>
        <taxon>asterids</taxon>
        <taxon>campanulids</taxon>
        <taxon>Asterales</taxon>
        <taxon>Asteraceae</taxon>
        <taxon>Cichorioideae</taxon>
        <taxon>Cichorieae</taxon>
        <taxon>Cichoriinae</taxon>
        <taxon>Cichorium</taxon>
    </lineage>
</organism>
<proteinExistence type="predicted"/>
<reference evidence="2" key="1">
    <citation type="journal article" date="2022" name="Mol. Ecol. Resour.">
        <title>The genomes of chicory, endive, great burdock and yacon provide insights into Asteraceae palaeo-polyploidization history and plant inulin production.</title>
        <authorList>
            <person name="Fan W."/>
            <person name="Wang S."/>
            <person name="Wang H."/>
            <person name="Wang A."/>
            <person name="Jiang F."/>
            <person name="Liu H."/>
            <person name="Zhao H."/>
            <person name="Xu D."/>
            <person name="Zhang Y."/>
        </authorList>
    </citation>
    <scope>NUCLEOTIDE SEQUENCE [LARGE SCALE GENOMIC DNA]</scope>
    <source>
        <strain evidence="2">cv. Punajuju</strain>
    </source>
</reference>
<sequence>MRCLWLFTICKPFVHSFIHHKYHSFNSFHSNLRAYTACFLLLPCSSSFDIFLVLPGAKFRGVKNTNLLLLISD</sequence>
<gene>
    <name evidence="1" type="ORF">L2E82_13931</name>
</gene>
<evidence type="ECO:0000313" key="1">
    <source>
        <dbReference type="EMBL" id="KAI3763933.1"/>
    </source>
</evidence>
<comment type="caution">
    <text evidence="1">The sequence shown here is derived from an EMBL/GenBank/DDBJ whole genome shotgun (WGS) entry which is preliminary data.</text>
</comment>
<protein>
    <submittedName>
        <fullName evidence="1">Uncharacterized protein</fullName>
    </submittedName>
</protein>
<keyword evidence="2" id="KW-1185">Reference proteome</keyword>